<dbReference type="PROSITE" id="PS50071">
    <property type="entry name" value="HOMEOBOX_2"/>
    <property type="match status" value="1"/>
</dbReference>
<dbReference type="EMBL" id="JAUCMV010000001">
    <property type="protein sequence ID" value="KAK0423906.1"/>
    <property type="molecule type" value="Genomic_DNA"/>
</dbReference>
<dbReference type="InterPro" id="IPR008422">
    <property type="entry name" value="KN_HD"/>
</dbReference>
<evidence type="ECO:0000256" key="1">
    <source>
        <dbReference type="ARBA" id="ARBA00004123"/>
    </source>
</evidence>
<dbReference type="InterPro" id="IPR009057">
    <property type="entry name" value="Homeodomain-like_sf"/>
</dbReference>
<dbReference type="Pfam" id="PF05920">
    <property type="entry name" value="Homeobox_KN"/>
    <property type="match status" value="1"/>
</dbReference>
<evidence type="ECO:0000313" key="9">
    <source>
        <dbReference type="Proteomes" id="UP001175271"/>
    </source>
</evidence>
<feature type="DNA-binding region" description="Homeobox" evidence="5">
    <location>
        <begin position="66"/>
        <end position="115"/>
    </location>
</feature>
<dbReference type="SUPFAM" id="SSF46689">
    <property type="entry name" value="Homeodomain-like"/>
    <property type="match status" value="1"/>
</dbReference>
<accession>A0AA39IGF9</accession>
<dbReference type="Gene3D" id="1.10.10.60">
    <property type="entry name" value="Homeodomain-like"/>
    <property type="match status" value="1"/>
</dbReference>
<comment type="caution">
    <text evidence="8">The sequence shown here is derived from an EMBL/GenBank/DDBJ whole genome shotgun (WGS) entry which is preliminary data.</text>
</comment>
<keyword evidence="3 5" id="KW-0371">Homeobox</keyword>
<comment type="subcellular location">
    <subcellularLocation>
        <location evidence="1 5">Nucleus</location>
    </subcellularLocation>
</comment>
<keyword evidence="4 5" id="KW-0539">Nucleus</keyword>
<dbReference type="CDD" id="cd00086">
    <property type="entry name" value="homeodomain"/>
    <property type="match status" value="1"/>
</dbReference>
<evidence type="ECO:0000256" key="5">
    <source>
        <dbReference type="PROSITE-ProRule" id="PRU00108"/>
    </source>
</evidence>
<dbReference type="InterPro" id="IPR001356">
    <property type="entry name" value="HD"/>
</dbReference>
<reference evidence="8" key="1">
    <citation type="submission" date="2023-06" db="EMBL/GenBank/DDBJ databases">
        <title>Genomic analysis of the entomopathogenic nematode Steinernema hermaphroditum.</title>
        <authorList>
            <person name="Schwarz E.M."/>
            <person name="Heppert J.K."/>
            <person name="Baniya A."/>
            <person name="Schwartz H.T."/>
            <person name="Tan C.-H."/>
            <person name="Antoshechkin I."/>
            <person name="Sternberg P.W."/>
            <person name="Goodrich-Blair H."/>
            <person name="Dillman A.R."/>
        </authorList>
    </citation>
    <scope>NUCLEOTIDE SEQUENCE</scope>
    <source>
        <strain evidence="8">PS9179</strain>
        <tissue evidence="8">Whole animal</tissue>
    </source>
</reference>
<evidence type="ECO:0000256" key="6">
    <source>
        <dbReference type="SAM" id="MobiDB-lite"/>
    </source>
</evidence>
<dbReference type="SMART" id="SM00389">
    <property type="entry name" value="HOX"/>
    <property type="match status" value="1"/>
</dbReference>
<feature type="region of interest" description="Disordered" evidence="6">
    <location>
        <begin position="15"/>
        <end position="62"/>
    </location>
</feature>
<feature type="region of interest" description="Disordered" evidence="6">
    <location>
        <begin position="431"/>
        <end position="451"/>
    </location>
</feature>
<dbReference type="AlphaFoldDB" id="A0AA39IGF9"/>
<feature type="domain" description="Homeobox" evidence="7">
    <location>
        <begin position="64"/>
        <end position="114"/>
    </location>
</feature>
<feature type="compositionally biased region" description="Low complexity" evidence="6">
    <location>
        <begin position="205"/>
        <end position="219"/>
    </location>
</feature>
<sequence>MVIVDCIARPVAELVTPESTPPAHEKASTKENDVEMKSLEETHIEDSDASTSSAADEKAKLHAQSRRLEKWLENNGNNLYPSRPEKDKLAKDMGMTLIQVTRWFANRRRKQHKRPKACTCSAEDRSKHIQDIVDEVVQRTNAGEFLQLSSSSLDIDVDEFDEHCVSDVPEAKENEKDHLQDMRDTLNDIWIKALKNALSSTAWLQQQQQQQQSQQQPTKPSEEPKKSQQKGADDSGSAEEKDMVVGVSQSPVSSLISADPCAGKDKLMRPHAEQHHGFVTPPPSVLPRIDSASSLIGVNQNSGFHQVPDLHHSSPVLTPEHHHPLQQAAHLHPQQNDLITAQMLQAGQYQWMVQQMAAVNPIFFQQYQLHLLALQQQQKLQQFAASPPQTSTAASPFHVMPTTSTHHDVHVDIEASPPTPESFPGDIDTTISMESDTSTTAASEEDEVVSDEEVMSRLNKAHLDEKEALAVLVLAGLSCQ</sequence>
<protein>
    <recommendedName>
        <fullName evidence="7">Homeobox domain-containing protein</fullName>
    </recommendedName>
</protein>
<evidence type="ECO:0000256" key="2">
    <source>
        <dbReference type="ARBA" id="ARBA00023125"/>
    </source>
</evidence>
<proteinExistence type="predicted"/>
<name>A0AA39IGF9_9BILA</name>
<dbReference type="GO" id="GO:0005634">
    <property type="term" value="C:nucleus"/>
    <property type="evidence" value="ECO:0007669"/>
    <property type="project" value="UniProtKB-SubCell"/>
</dbReference>
<feature type="compositionally biased region" description="Polar residues" evidence="6">
    <location>
        <begin position="247"/>
        <end position="256"/>
    </location>
</feature>
<evidence type="ECO:0000313" key="8">
    <source>
        <dbReference type="EMBL" id="KAK0423906.1"/>
    </source>
</evidence>
<evidence type="ECO:0000256" key="4">
    <source>
        <dbReference type="ARBA" id="ARBA00023242"/>
    </source>
</evidence>
<keyword evidence="9" id="KW-1185">Reference proteome</keyword>
<feature type="region of interest" description="Disordered" evidence="6">
    <location>
        <begin position="203"/>
        <end position="265"/>
    </location>
</feature>
<evidence type="ECO:0000256" key="3">
    <source>
        <dbReference type="ARBA" id="ARBA00023155"/>
    </source>
</evidence>
<keyword evidence="2 5" id="KW-0238">DNA-binding</keyword>
<feature type="compositionally biased region" description="Polar residues" evidence="6">
    <location>
        <begin position="431"/>
        <end position="442"/>
    </location>
</feature>
<evidence type="ECO:0000259" key="7">
    <source>
        <dbReference type="PROSITE" id="PS50071"/>
    </source>
</evidence>
<gene>
    <name evidence="8" type="ORF">QR680_008398</name>
</gene>
<feature type="compositionally biased region" description="Basic and acidic residues" evidence="6">
    <location>
        <begin position="23"/>
        <end position="46"/>
    </location>
</feature>
<dbReference type="GO" id="GO:0003677">
    <property type="term" value="F:DNA binding"/>
    <property type="evidence" value="ECO:0007669"/>
    <property type="project" value="UniProtKB-UniRule"/>
</dbReference>
<dbReference type="GO" id="GO:0006355">
    <property type="term" value="P:regulation of DNA-templated transcription"/>
    <property type="evidence" value="ECO:0007669"/>
    <property type="project" value="InterPro"/>
</dbReference>
<organism evidence="8 9">
    <name type="scientific">Steinernema hermaphroditum</name>
    <dbReference type="NCBI Taxonomy" id="289476"/>
    <lineage>
        <taxon>Eukaryota</taxon>
        <taxon>Metazoa</taxon>
        <taxon>Ecdysozoa</taxon>
        <taxon>Nematoda</taxon>
        <taxon>Chromadorea</taxon>
        <taxon>Rhabditida</taxon>
        <taxon>Tylenchina</taxon>
        <taxon>Panagrolaimomorpha</taxon>
        <taxon>Strongyloidoidea</taxon>
        <taxon>Steinernematidae</taxon>
        <taxon>Steinernema</taxon>
    </lineage>
</organism>
<dbReference type="Proteomes" id="UP001175271">
    <property type="component" value="Unassembled WGS sequence"/>
</dbReference>